<evidence type="ECO:0000313" key="4">
    <source>
        <dbReference type="Proteomes" id="UP000008080"/>
    </source>
</evidence>
<dbReference type="PANTHER" id="PTHR11245:SF6">
    <property type="entry name" value="DUF19 DOMAIN-CONTAINING PROTEIN"/>
    <property type="match status" value="1"/>
</dbReference>
<reference evidence="3 4" key="1">
    <citation type="journal article" date="2004" name="Science">
        <title>A predator unmasked: life cycle of Bdellovibrio bacteriovorus from a genomic perspective.</title>
        <authorList>
            <person name="Rendulic S."/>
            <person name="Jagtap P."/>
            <person name="Rosinus A."/>
            <person name="Eppinger M."/>
            <person name="Baar C."/>
            <person name="Lanz C."/>
            <person name="Keller H."/>
            <person name="Lambert C."/>
            <person name="Evans K.J."/>
            <person name="Goesmann A."/>
            <person name="Meyer F."/>
            <person name="Sockett R.E."/>
            <person name="Schuster S.C."/>
        </authorList>
    </citation>
    <scope>NUCLEOTIDE SEQUENCE [LARGE SCALE GENOMIC DNA]</scope>
    <source>
        <strain evidence="4">ATCC 15356 / DSM 50701 / NCIMB 9529 / HD100</strain>
    </source>
</reference>
<evidence type="ECO:0000256" key="1">
    <source>
        <dbReference type="ARBA" id="ARBA00022702"/>
    </source>
</evidence>
<keyword evidence="1" id="KW-0372">Hormone</keyword>
<organism evidence="3 4">
    <name type="scientific">Bdellovibrio bacteriovorus (strain ATCC 15356 / DSM 50701 / NCIMB 9529 / HD100)</name>
    <dbReference type="NCBI Taxonomy" id="264462"/>
    <lineage>
        <taxon>Bacteria</taxon>
        <taxon>Pseudomonadati</taxon>
        <taxon>Bdellovibrionota</taxon>
        <taxon>Bdellovibrionia</taxon>
        <taxon>Bdellovibrionales</taxon>
        <taxon>Pseudobdellovibrionaceae</taxon>
        <taxon>Bdellovibrio</taxon>
    </lineage>
</organism>
<dbReference type="EMBL" id="BX842648">
    <property type="protein sequence ID" value="CAE79012.1"/>
    <property type="molecule type" value="Genomic_DNA"/>
</dbReference>
<keyword evidence="4" id="KW-1185">Reference proteome</keyword>
<dbReference type="GO" id="GO:0005615">
    <property type="term" value="C:extracellular space"/>
    <property type="evidence" value="ECO:0007669"/>
    <property type="project" value="TreeGrafter"/>
</dbReference>
<dbReference type="PANTHER" id="PTHR11245">
    <property type="entry name" value="STANNIOCALCIN"/>
    <property type="match status" value="1"/>
</dbReference>
<dbReference type="STRING" id="264462.Bd1086"/>
<dbReference type="AlphaFoldDB" id="Q6MNY7"/>
<name>Q6MNY7_BDEBA</name>
<proteinExistence type="predicted"/>
<dbReference type="GO" id="GO:0006874">
    <property type="term" value="P:intracellular calcium ion homeostasis"/>
    <property type="evidence" value="ECO:0007669"/>
    <property type="project" value="TreeGrafter"/>
</dbReference>
<dbReference type="InterPro" id="IPR004978">
    <property type="entry name" value="Stanniocalcin"/>
</dbReference>
<dbReference type="GO" id="GO:0005179">
    <property type="term" value="F:hormone activity"/>
    <property type="evidence" value="ECO:0007669"/>
    <property type="project" value="UniProtKB-KW"/>
</dbReference>
<protein>
    <submittedName>
        <fullName evidence="3">Uncharacterized protein</fullName>
    </submittedName>
</protein>
<evidence type="ECO:0000313" key="3">
    <source>
        <dbReference type="EMBL" id="CAE79012.1"/>
    </source>
</evidence>
<accession>Q6MNY7</accession>
<dbReference type="HOGENOM" id="CLU_1363963_0_0_7"/>
<dbReference type="KEGG" id="bba:Bd1086"/>
<keyword evidence="2" id="KW-1015">Disulfide bond</keyword>
<gene>
    <name evidence="3" type="ordered locus">Bd1086</name>
</gene>
<sequence length="200" mass="23276">MRNTRKITEPHKNQSDTIECPVTILTVMVILPIKPPPLYTRPCLLYGQPMLRYLILLFLFTPTIAQATCVPSDQSCDFYACKEREHACGKKGYWQDFGYPYCQKFLKDEARFSKDSQIWLQDVRYCLQVRVQEVADGTSCNSLHTQAMDSHVSCYVDTGFCDLTYMEQVKIYWYLKGALRSADTWREAYLLKQACANRFN</sequence>
<dbReference type="eggNOG" id="ENOG502ZJAM">
    <property type="taxonomic scope" value="Bacteria"/>
</dbReference>
<evidence type="ECO:0000256" key="2">
    <source>
        <dbReference type="ARBA" id="ARBA00023157"/>
    </source>
</evidence>
<dbReference type="Proteomes" id="UP000008080">
    <property type="component" value="Chromosome"/>
</dbReference>